<evidence type="ECO:0000313" key="2">
    <source>
        <dbReference type="EMBL" id="KMT14276.1"/>
    </source>
</evidence>
<organism evidence="2 3">
    <name type="scientific">Beta vulgaris subsp. vulgaris</name>
    <name type="common">Beet</name>
    <dbReference type="NCBI Taxonomy" id="3555"/>
    <lineage>
        <taxon>Eukaryota</taxon>
        <taxon>Viridiplantae</taxon>
        <taxon>Streptophyta</taxon>
        <taxon>Embryophyta</taxon>
        <taxon>Tracheophyta</taxon>
        <taxon>Spermatophyta</taxon>
        <taxon>Magnoliopsida</taxon>
        <taxon>eudicotyledons</taxon>
        <taxon>Gunneridae</taxon>
        <taxon>Pentapetalae</taxon>
        <taxon>Caryophyllales</taxon>
        <taxon>Chenopodiaceae</taxon>
        <taxon>Betoideae</taxon>
        <taxon>Beta</taxon>
    </lineage>
</organism>
<dbReference type="Gramene" id="KMT14276">
    <property type="protein sequence ID" value="KMT14276"/>
    <property type="gene ID" value="BVRB_4g076320"/>
</dbReference>
<dbReference type="EMBL" id="KQ090068">
    <property type="protein sequence ID" value="KMT14276.1"/>
    <property type="molecule type" value="Genomic_DNA"/>
</dbReference>
<keyword evidence="1" id="KW-1133">Transmembrane helix</keyword>
<reference evidence="2 3" key="1">
    <citation type="journal article" date="2014" name="Nature">
        <title>The genome of the recently domesticated crop plant sugar beet (Beta vulgaris).</title>
        <authorList>
            <person name="Dohm J.C."/>
            <person name="Minoche A.E."/>
            <person name="Holtgrawe D."/>
            <person name="Capella-Gutierrez S."/>
            <person name="Zakrzewski F."/>
            <person name="Tafer H."/>
            <person name="Rupp O."/>
            <person name="Sorensen T.R."/>
            <person name="Stracke R."/>
            <person name="Reinhardt R."/>
            <person name="Goesmann A."/>
            <person name="Kraft T."/>
            <person name="Schulz B."/>
            <person name="Stadler P.F."/>
            <person name="Schmidt T."/>
            <person name="Gabaldon T."/>
            <person name="Lehrach H."/>
            <person name="Weisshaar B."/>
            <person name="Himmelbauer H."/>
        </authorList>
    </citation>
    <scope>NUCLEOTIDE SEQUENCE [LARGE SCALE GENOMIC DNA]</scope>
    <source>
        <tissue evidence="2">Taproot</tissue>
    </source>
</reference>
<feature type="transmembrane region" description="Helical" evidence="1">
    <location>
        <begin position="37"/>
        <end position="55"/>
    </location>
</feature>
<evidence type="ECO:0000256" key="1">
    <source>
        <dbReference type="SAM" id="Phobius"/>
    </source>
</evidence>
<name>A0A0J8FEM1_BETVV</name>
<dbReference type="AlphaFoldDB" id="A0A0J8FEM1"/>
<keyword evidence="3" id="KW-1185">Reference proteome</keyword>
<keyword evidence="1" id="KW-0472">Membrane</keyword>
<keyword evidence="1" id="KW-0812">Transmembrane</keyword>
<gene>
    <name evidence="2" type="ORF">BVRB_4g076320</name>
</gene>
<accession>A0A0J8FEM1</accession>
<sequence>MVNHEGVKCTCGRSVDRCSWLDLVFSGFKNRRCVRELTMISFVFRLTMTFIVFAVKNFNLQAALQFHLPYFSKLERNSSSDHEPRIQSVRSSLELLMRRDAILAFGCSLSDL</sequence>
<evidence type="ECO:0000313" key="3">
    <source>
        <dbReference type="Proteomes" id="UP000035740"/>
    </source>
</evidence>
<protein>
    <submittedName>
        <fullName evidence="2">Uncharacterized protein</fullName>
    </submittedName>
</protein>
<dbReference type="Proteomes" id="UP000035740">
    <property type="component" value="Chromosome 4"/>
</dbReference>
<proteinExistence type="predicted"/>